<accession>A0A8S0Y2B1</accession>
<organism evidence="4">
    <name type="scientific">Acididesulfobacillus acetoxydans</name>
    <dbReference type="NCBI Taxonomy" id="1561005"/>
    <lineage>
        <taxon>Bacteria</taxon>
        <taxon>Bacillati</taxon>
        <taxon>Bacillota</taxon>
        <taxon>Clostridia</taxon>
        <taxon>Eubacteriales</taxon>
        <taxon>Peptococcaceae</taxon>
        <taxon>Acididesulfobacillus</taxon>
    </lineage>
</organism>
<comment type="similarity">
    <text evidence="1">Belongs to the trimethylamine methyltransferase family.</text>
</comment>
<sequence>MKVNMASQTTVGLNLLSEDQIEEIHSATLQVLQTVGVDVYEEEALVLLKGSGADVEGNRVRIPVWMVQEALASAPKSVTLYNRQGEAACVLEKGRIYYGSGSDTPYTIDLETGKRRLATNEDVGNAAKLADALEHINFIMSLGLASDTPKESSDVYQYLAMVTNTTKPIVFTAHDKQGLLDIHEISALVAGGERELRRKPFLALYAEPSSPLMHSKEAVEKLLACAEKEIPVIYVPATMRGATGPVTPAGSLVVANAEQLSGLVVHQLKRRGAPFIYGGGTPPMDLRTFICSYGSPERDLGCTALVKIGQHYNLPTFTTAGCSDAHVFDQQAGMEAGFNLLIAGLAGGNLIHDAGYIGIGLISSMEMLVLCDETVNNVKYYLNGIEVNTETLAVDVIKAVGPGGNFIGEEHTLKHFRQNRINTHVLNRENLDNWELGGARTFGELANERAKELLAEHEVPSLPAEVLDRIEEIVRRKRGLEE</sequence>
<dbReference type="Proteomes" id="UP001071230">
    <property type="component" value="Unassembled WGS sequence"/>
</dbReference>
<dbReference type="EC" id="2.1.1.250" evidence="4 5"/>
<evidence type="ECO:0000256" key="2">
    <source>
        <dbReference type="ARBA" id="ARBA00022603"/>
    </source>
</evidence>
<dbReference type="EMBL" id="LR746496">
    <property type="protein sequence ID" value="CAA7600555.1"/>
    <property type="molecule type" value="Genomic_DNA"/>
</dbReference>
<evidence type="ECO:0000256" key="3">
    <source>
        <dbReference type="ARBA" id="ARBA00022679"/>
    </source>
</evidence>
<dbReference type="AlphaFoldDB" id="A0A8S0Y2B1"/>
<protein>
    <submittedName>
        <fullName evidence="5">Trimethylamine methyltransferase MttB</fullName>
    </submittedName>
    <submittedName>
        <fullName evidence="4">Trimethylamine-corrinoid protein Co-methyltransferase</fullName>
        <ecNumber evidence="4 5">2.1.1.250</ecNumber>
    </submittedName>
</protein>
<dbReference type="KEGG" id="aacx:DEACI_1208"/>
<name>A0A8S0Y2B1_9FIRM</name>
<dbReference type="EMBL" id="CDGJ01000032">
    <property type="protein sequence ID" value="CEJ06689.1"/>
    <property type="molecule type" value="Genomic_DNA"/>
</dbReference>
<dbReference type="GO" id="GO:0015948">
    <property type="term" value="P:methanogenesis"/>
    <property type="evidence" value="ECO:0007669"/>
    <property type="project" value="InterPro"/>
</dbReference>
<dbReference type="Proteomes" id="UP000836597">
    <property type="component" value="Chromosome"/>
</dbReference>
<dbReference type="InterPro" id="IPR010426">
    <property type="entry name" value="MTTB_MeTrfase"/>
</dbReference>
<keyword evidence="3 4" id="KW-0808">Transferase</keyword>
<dbReference type="Gene3D" id="3.20.20.480">
    <property type="entry name" value="Trimethylamine methyltransferase-like"/>
    <property type="match status" value="1"/>
</dbReference>
<gene>
    <name evidence="5" type="ORF">DEACI_1138</name>
    <name evidence="4" type="ORF">DEACI_1208</name>
</gene>
<keyword evidence="6" id="KW-1185">Reference proteome</keyword>
<dbReference type="InterPro" id="IPR038601">
    <property type="entry name" value="MttB-like_sf"/>
</dbReference>
<dbReference type="GO" id="GO:0043834">
    <property type="term" value="F:trimethylamine methyltransferase activity"/>
    <property type="evidence" value="ECO:0007669"/>
    <property type="project" value="UniProtKB-EC"/>
</dbReference>
<reference evidence="5" key="1">
    <citation type="submission" date="2014-11" db="EMBL/GenBank/DDBJ databases">
        <authorList>
            <person name="Hornung B.V."/>
        </authorList>
    </citation>
    <scope>NUCLEOTIDE SEQUENCE</scope>
    <source>
        <strain evidence="5">INE</strain>
    </source>
</reference>
<evidence type="ECO:0000256" key="1">
    <source>
        <dbReference type="ARBA" id="ARBA00007137"/>
    </source>
</evidence>
<evidence type="ECO:0000313" key="4">
    <source>
        <dbReference type="EMBL" id="CAA7600555.1"/>
    </source>
</evidence>
<reference evidence="4" key="2">
    <citation type="submission" date="2020-01" db="EMBL/GenBank/DDBJ databases">
        <authorList>
            <person name="Hornung B."/>
        </authorList>
    </citation>
    <scope>NUCLEOTIDE SEQUENCE</scope>
    <source>
        <strain evidence="4">PacBioINE</strain>
    </source>
</reference>
<dbReference type="Pfam" id="PF06253">
    <property type="entry name" value="MTTB"/>
    <property type="match status" value="1"/>
</dbReference>
<dbReference type="RefSeq" id="WP_240984212.1">
    <property type="nucleotide sequence ID" value="NZ_CDGJ01000032.1"/>
</dbReference>
<dbReference type="GO" id="GO:0032259">
    <property type="term" value="P:methylation"/>
    <property type="evidence" value="ECO:0007669"/>
    <property type="project" value="UniProtKB-KW"/>
</dbReference>
<keyword evidence="2 4" id="KW-0489">Methyltransferase</keyword>
<proteinExistence type="inferred from homology"/>
<evidence type="ECO:0000313" key="6">
    <source>
        <dbReference type="Proteomes" id="UP001071230"/>
    </source>
</evidence>
<evidence type="ECO:0000313" key="5">
    <source>
        <dbReference type="EMBL" id="CEJ06689.1"/>
    </source>
</evidence>